<sequence>MAHHQGPSGAPPRRGRPMAHHQGPSGAPPPGEAGQWLTTRGRAAHPPGEAGQWLTTRGRAAHPPGEAGQWFTTRGRAAHPPGKASQKKSPANKGPLCLPGAARRRDWGGGTARFFFGLYSLAQGQQAGQTGSSFIHLHTASGGGGLLCQGGWHGDRGNGTHLPMTVSGVPEGLIQES</sequence>
<proteinExistence type="predicted"/>
<name>A0A3B3RGS9_9TELE</name>
<keyword evidence="3" id="KW-1185">Reference proteome</keyword>
<reference evidence="2" key="1">
    <citation type="submission" date="2025-08" db="UniProtKB">
        <authorList>
            <consortium name="Ensembl"/>
        </authorList>
    </citation>
    <scope>IDENTIFICATION</scope>
</reference>
<dbReference type="Proteomes" id="UP000261540">
    <property type="component" value="Unplaced"/>
</dbReference>
<protein>
    <submittedName>
        <fullName evidence="2">Uncharacterized protein</fullName>
    </submittedName>
</protein>
<evidence type="ECO:0000256" key="1">
    <source>
        <dbReference type="SAM" id="MobiDB-lite"/>
    </source>
</evidence>
<reference evidence="2" key="2">
    <citation type="submission" date="2025-09" db="UniProtKB">
        <authorList>
            <consortium name="Ensembl"/>
        </authorList>
    </citation>
    <scope>IDENTIFICATION</scope>
</reference>
<feature type="compositionally biased region" description="Low complexity" evidence="1">
    <location>
        <begin position="1"/>
        <end position="12"/>
    </location>
</feature>
<organism evidence="2 3">
    <name type="scientific">Paramormyrops kingsleyae</name>
    <dbReference type="NCBI Taxonomy" id="1676925"/>
    <lineage>
        <taxon>Eukaryota</taxon>
        <taxon>Metazoa</taxon>
        <taxon>Chordata</taxon>
        <taxon>Craniata</taxon>
        <taxon>Vertebrata</taxon>
        <taxon>Euteleostomi</taxon>
        <taxon>Actinopterygii</taxon>
        <taxon>Neopterygii</taxon>
        <taxon>Teleostei</taxon>
        <taxon>Osteoglossocephala</taxon>
        <taxon>Osteoglossomorpha</taxon>
        <taxon>Osteoglossiformes</taxon>
        <taxon>Mormyridae</taxon>
        <taxon>Paramormyrops</taxon>
    </lineage>
</organism>
<evidence type="ECO:0000313" key="3">
    <source>
        <dbReference type="Proteomes" id="UP000261540"/>
    </source>
</evidence>
<dbReference type="AlphaFoldDB" id="A0A3B3RGS9"/>
<dbReference type="Ensembl" id="ENSPKIT00000042331.1">
    <property type="protein sequence ID" value="ENSPKIP00000017812.1"/>
    <property type="gene ID" value="ENSPKIG00000003584.1"/>
</dbReference>
<feature type="region of interest" description="Disordered" evidence="1">
    <location>
        <begin position="1"/>
        <end position="98"/>
    </location>
</feature>
<evidence type="ECO:0000313" key="2">
    <source>
        <dbReference type="Ensembl" id="ENSPKIP00000017812.1"/>
    </source>
</evidence>
<accession>A0A3B3RGS9</accession>